<keyword evidence="1 3" id="KW-0378">Hydrolase</keyword>
<dbReference type="PANTHER" id="PTHR43794">
    <property type="entry name" value="AMINOHYDROLASE SSNA-RELATED"/>
    <property type="match status" value="1"/>
</dbReference>
<evidence type="ECO:0000313" key="3">
    <source>
        <dbReference type="EMBL" id="OIR05413.1"/>
    </source>
</evidence>
<protein>
    <submittedName>
        <fullName evidence="3">Melamine deaminase</fullName>
        <ecNumber evidence="3">3.5.4.-</ecNumber>
    </submittedName>
</protein>
<gene>
    <name evidence="3" type="primary">triA</name>
    <name evidence="3" type="ORF">GALL_124640</name>
</gene>
<organism evidence="3">
    <name type="scientific">mine drainage metagenome</name>
    <dbReference type="NCBI Taxonomy" id="410659"/>
    <lineage>
        <taxon>unclassified sequences</taxon>
        <taxon>metagenomes</taxon>
        <taxon>ecological metagenomes</taxon>
    </lineage>
</organism>
<feature type="domain" description="Amidohydrolase-related" evidence="2">
    <location>
        <begin position="25"/>
        <end position="328"/>
    </location>
</feature>
<dbReference type="SUPFAM" id="SSF51556">
    <property type="entry name" value="Metallo-dependent hydrolases"/>
    <property type="match status" value="1"/>
</dbReference>
<dbReference type="InterPro" id="IPR006680">
    <property type="entry name" value="Amidohydro-rel"/>
</dbReference>
<sequence length="333" mass="37593">MKNLIPQQTGLVDFVFNVVTQRHFPQEEILDAIAKAEDEMIANGIVAVGDICNNTLTIPQKIKQRLDYYNFIEVSGWLPQIAEERFKRSKDYYDAFSRLPSAIGGTDSRLSLAPHAPYSVSNELWDLISPFFQNKTTTIHNQETDFEDALFINGSGDFIRMYELMNINNSFFNPTGKSSLQSHLPKFKNAKNVLLVHNTFIKDGDIQFINFLSKQNHQQFFCCLCVNANTYIENTLPPVEKLRQHQISITIGTDSLASNTGLSILDEVKKISQHFSSIPVHELLQWATINGAKALQMEDHLGSFDKNKKPGVVLIDGLKNGNISNQSNAKRIL</sequence>
<dbReference type="PANTHER" id="PTHR43794:SF11">
    <property type="entry name" value="AMIDOHYDROLASE-RELATED DOMAIN-CONTAINING PROTEIN"/>
    <property type="match status" value="1"/>
</dbReference>
<name>A0A1J5SMU7_9ZZZZ</name>
<dbReference type="InterPro" id="IPR032466">
    <property type="entry name" value="Metal_Hydrolase"/>
</dbReference>
<dbReference type="EMBL" id="MLJW01000050">
    <property type="protein sequence ID" value="OIR05413.1"/>
    <property type="molecule type" value="Genomic_DNA"/>
</dbReference>
<dbReference type="EC" id="3.5.4.-" evidence="3"/>
<reference evidence="3" key="1">
    <citation type="submission" date="2016-10" db="EMBL/GenBank/DDBJ databases">
        <title>Sequence of Gallionella enrichment culture.</title>
        <authorList>
            <person name="Poehlein A."/>
            <person name="Muehling M."/>
            <person name="Daniel R."/>
        </authorList>
    </citation>
    <scope>NUCLEOTIDE SEQUENCE</scope>
</reference>
<comment type="caution">
    <text evidence="3">The sequence shown here is derived from an EMBL/GenBank/DDBJ whole genome shotgun (WGS) entry which is preliminary data.</text>
</comment>
<dbReference type="Gene3D" id="3.20.20.140">
    <property type="entry name" value="Metal-dependent hydrolases"/>
    <property type="match status" value="1"/>
</dbReference>
<evidence type="ECO:0000259" key="2">
    <source>
        <dbReference type="Pfam" id="PF01979"/>
    </source>
</evidence>
<dbReference type="InterPro" id="IPR050287">
    <property type="entry name" value="MTA/SAH_deaminase"/>
</dbReference>
<accession>A0A1J5SMU7</accession>
<dbReference type="AlphaFoldDB" id="A0A1J5SMU7"/>
<evidence type="ECO:0000256" key="1">
    <source>
        <dbReference type="ARBA" id="ARBA00022801"/>
    </source>
</evidence>
<dbReference type="Pfam" id="PF01979">
    <property type="entry name" value="Amidohydro_1"/>
    <property type="match status" value="1"/>
</dbReference>
<dbReference type="GO" id="GO:0016787">
    <property type="term" value="F:hydrolase activity"/>
    <property type="evidence" value="ECO:0007669"/>
    <property type="project" value="UniProtKB-KW"/>
</dbReference>
<proteinExistence type="predicted"/>